<accession>A0AAD9A5V0</accession>
<gene>
    <name evidence="1" type="ORF">CCHR01_16386</name>
</gene>
<keyword evidence="2" id="KW-1185">Reference proteome</keyword>
<protein>
    <submittedName>
        <fullName evidence="1">Uncharacterized protein</fullName>
    </submittedName>
</protein>
<reference evidence="1" key="1">
    <citation type="submission" date="2023-01" db="EMBL/GenBank/DDBJ databases">
        <title>Colletotrichum chrysophilum M932 genome sequence.</title>
        <authorList>
            <person name="Baroncelli R."/>
        </authorList>
    </citation>
    <scope>NUCLEOTIDE SEQUENCE</scope>
    <source>
        <strain evidence="1">M932</strain>
    </source>
</reference>
<evidence type="ECO:0000313" key="1">
    <source>
        <dbReference type="EMBL" id="KAK1840985.1"/>
    </source>
</evidence>
<dbReference type="EMBL" id="JAQOWY010000515">
    <property type="protein sequence ID" value="KAK1840985.1"/>
    <property type="molecule type" value="Genomic_DNA"/>
</dbReference>
<name>A0AAD9A5V0_9PEZI</name>
<proteinExistence type="predicted"/>
<comment type="caution">
    <text evidence="1">The sequence shown here is derived from an EMBL/GenBank/DDBJ whole genome shotgun (WGS) entry which is preliminary data.</text>
</comment>
<dbReference type="Proteomes" id="UP001243330">
    <property type="component" value="Unassembled WGS sequence"/>
</dbReference>
<dbReference type="AlphaFoldDB" id="A0AAD9A5V0"/>
<evidence type="ECO:0000313" key="2">
    <source>
        <dbReference type="Proteomes" id="UP001243330"/>
    </source>
</evidence>
<sequence length="46" mass="5246">MKLGAADLDCSRCREVEHRKLQTKGRAHEDFTVRGAELNKGGFEVW</sequence>
<organism evidence="1 2">
    <name type="scientific">Colletotrichum chrysophilum</name>
    <dbReference type="NCBI Taxonomy" id="1836956"/>
    <lineage>
        <taxon>Eukaryota</taxon>
        <taxon>Fungi</taxon>
        <taxon>Dikarya</taxon>
        <taxon>Ascomycota</taxon>
        <taxon>Pezizomycotina</taxon>
        <taxon>Sordariomycetes</taxon>
        <taxon>Hypocreomycetidae</taxon>
        <taxon>Glomerellales</taxon>
        <taxon>Glomerellaceae</taxon>
        <taxon>Colletotrichum</taxon>
        <taxon>Colletotrichum gloeosporioides species complex</taxon>
    </lineage>
</organism>